<dbReference type="EnsemblMetazoa" id="G14433.3">
    <property type="protein sequence ID" value="G14433.3:cds"/>
    <property type="gene ID" value="G14433"/>
</dbReference>
<sequence>MNPEESKKIFEDEKGNPIVFYFRPCATRSKIQPIVEEHGGTVTARLALNAIKLANDDDFLVSENNYSVRYIEDCVKANKLLEKEKYRLIPCKTVIRNASEEEVSDISFDDNDSLILKASSKHFKGRKMYSYDDDMAILKYIIKNDYHGKVSGISLWEEMEELGITKHPASSMNTRYRKIIKHNLNLYPIPLKHKLKLNPEYLASPDEVNLSPEKKTSKSPQKSPGTGKKSAPSSPQINFLSRSPKASTPAKQNVEKSRTKTKSGLKSPSPGKTASSSSPRKPASTEKSKYFAESSEDSGETSNAGAGRGRKKHRKLQFVTNTSKQAGTESPLKLSTTTDDESSEPVKKKIGRPRRNPLRENEASQNIETQTRSTPSKLHKSSPKVQRTSSRNRETVGDSPRKDSQNPEESNTAKTGRSDGQSNVQNLEKKLQKTLYNTEGSTLTPGQVKNFPKSPTRSKEGKASIGCLFKATSNKASSSKDMVNTRSSRVENANMLDDSIDDDELEDDFDKELLKRVAKTSTQVSDDEGTSTPKKRRLRSNLAIASKGQSPKEEKTSVRLRPGKSSNSSEEASKKTSENTRKPSSPRKSKTRTTYVTVFNDDEESAGTAEIAQEDALMENCLDKEDTKDLILTLCREYQLTVKQVRYVLFINNGDINESLEWLRTSGERNGKLTWDLQDDDKLDGDLDMLYRKYGESVVQRRILFLDQL</sequence>
<dbReference type="Pfam" id="PF08914">
    <property type="entry name" value="Myb_Rap1"/>
    <property type="match status" value="1"/>
</dbReference>
<feature type="region of interest" description="Disordered" evidence="6">
    <location>
        <begin position="205"/>
        <end position="503"/>
    </location>
</feature>
<dbReference type="GO" id="GO:0006355">
    <property type="term" value="P:regulation of DNA-templated transcription"/>
    <property type="evidence" value="ECO:0007669"/>
    <property type="project" value="UniProtKB-UniRule"/>
</dbReference>
<keyword evidence="5" id="KW-0010">Activator</keyword>
<comment type="similarity">
    <text evidence="1 5">Belongs to the RAP1 family.</text>
</comment>
<dbReference type="GO" id="GO:0010833">
    <property type="term" value="P:telomere maintenance via telomere lengthening"/>
    <property type="evidence" value="ECO:0007669"/>
    <property type="project" value="UniProtKB-UniRule"/>
</dbReference>
<dbReference type="Proteomes" id="UP000005408">
    <property type="component" value="Unassembled WGS sequence"/>
</dbReference>
<organism evidence="8 9">
    <name type="scientific">Magallana gigas</name>
    <name type="common">Pacific oyster</name>
    <name type="synonym">Crassostrea gigas</name>
    <dbReference type="NCBI Taxonomy" id="29159"/>
    <lineage>
        <taxon>Eukaryota</taxon>
        <taxon>Metazoa</taxon>
        <taxon>Spiralia</taxon>
        <taxon>Lophotrochozoa</taxon>
        <taxon>Mollusca</taxon>
        <taxon>Bivalvia</taxon>
        <taxon>Autobranchia</taxon>
        <taxon>Pteriomorphia</taxon>
        <taxon>Ostreida</taxon>
        <taxon>Ostreoidea</taxon>
        <taxon>Ostreidae</taxon>
        <taxon>Magallana</taxon>
    </lineage>
</organism>
<feature type="compositionally biased region" description="Polar residues" evidence="6">
    <location>
        <begin position="407"/>
        <end position="426"/>
    </location>
</feature>
<reference evidence="8" key="1">
    <citation type="submission" date="2022-08" db="UniProtKB">
        <authorList>
            <consortium name="EnsemblMetazoa"/>
        </authorList>
    </citation>
    <scope>IDENTIFICATION</scope>
    <source>
        <strain evidence="8">05x7-T-G4-1.051#20</strain>
    </source>
</reference>
<feature type="compositionally biased region" description="Low complexity" evidence="6">
    <location>
        <begin position="267"/>
        <end position="279"/>
    </location>
</feature>
<dbReference type="SUPFAM" id="SSF46689">
    <property type="entry name" value="Homeodomain-like"/>
    <property type="match status" value="1"/>
</dbReference>
<feature type="compositionally biased region" description="Polar residues" evidence="6">
    <location>
        <begin position="363"/>
        <end position="376"/>
    </location>
</feature>
<comment type="subcellular location">
    <subcellularLocation>
        <location evidence="5">Nucleus</location>
    </subcellularLocation>
    <subcellularLocation>
        <location evidence="5">Chromosome</location>
        <location evidence="5">Telomere</location>
    </subcellularLocation>
</comment>
<dbReference type="PANTHER" id="PTHR16466">
    <property type="entry name" value="TELOMERE REPEAT-BINDING FACTOR 2-INTERACTING PROTEIN 1"/>
    <property type="match status" value="1"/>
</dbReference>
<dbReference type="InterPro" id="IPR009057">
    <property type="entry name" value="Homeodomain-like_sf"/>
</dbReference>
<comment type="function">
    <text evidence="5">Acts both as a regulator of telomere function and as a transcription regulator. Involved in the regulation of telomere length and protection as a component of the shelterin complex (telosome). Does not bind DNA directly: recruited to telomeric double-stranded 5'-TTAGGG-3' repeats via its interaction with terf2. Independently of its function in telomeres, also acts as a transcription regulator: recruited to extratelomeric 5'-TTAGGG-3' sites via its association with terf2 or other factors, and regulates gene expression.</text>
</comment>
<feature type="compositionally biased region" description="Polar residues" evidence="6">
    <location>
        <begin position="434"/>
        <end position="447"/>
    </location>
</feature>
<feature type="compositionally biased region" description="Basic and acidic residues" evidence="6">
    <location>
        <begin position="571"/>
        <end position="581"/>
    </location>
</feature>
<protein>
    <recommendedName>
        <fullName evidence="5">Telomeric repeat-binding factor 2-interacting protein 1</fullName>
        <shortName evidence="5">TERF2-interacting telomeric protein 1</shortName>
    </recommendedName>
    <alternativeName>
        <fullName evidence="5">Repressor/activator protein 1 homolog</fullName>
    </alternativeName>
</protein>
<evidence type="ECO:0000256" key="2">
    <source>
        <dbReference type="ARBA" id="ARBA00022454"/>
    </source>
</evidence>
<comment type="subunit">
    <text evidence="5">Homodimer.</text>
</comment>
<dbReference type="Pfam" id="PF16589">
    <property type="entry name" value="BRCT_2"/>
    <property type="match status" value="1"/>
</dbReference>
<evidence type="ECO:0000256" key="5">
    <source>
        <dbReference type="RuleBase" id="RU367107"/>
    </source>
</evidence>
<dbReference type="GO" id="GO:0070187">
    <property type="term" value="C:shelterin complex"/>
    <property type="evidence" value="ECO:0007669"/>
    <property type="project" value="TreeGrafter"/>
</dbReference>
<dbReference type="PROSITE" id="PS50172">
    <property type="entry name" value="BRCT"/>
    <property type="match status" value="1"/>
</dbReference>
<dbReference type="InterPro" id="IPR001357">
    <property type="entry name" value="BRCT_dom"/>
</dbReference>
<evidence type="ECO:0000256" key="1">
    <source>
        <dbReference type="ARBA" id="ARBA00010467"/>
    </source>
</evidence>
<feature type="region of interest" description="Disordered" evidence="6">
    <location>
        <begin position="517"/>
        <end position="594"/>
    </location>
</feature>
<keyword evidence="3 5" id="KW-0779">Telomere</keyword>
<dbReference type="InterPro" id="IPR015010">
    <property type="entry name" value="TERF2IP_Myb"/>
</dbReference>
<keyword evidence="5" id="KW-0805">Transcription regulation</keyword>
<dbReference type="GO" id="GO:0031848">
    <property type="term" value="P:protection from non-homologous end joining at telomere"/>
    <property type="evidence" value="ECO:0007669"/>
    <property type="project" value="TreeGrafter"/>
</dbReference>
<accession>A0A8W8IIB9</accession>
<evidence type="ECO:0000256" key="3">
    <source>
        <dbReference type="ARBA" id="ARBA00022895"/>
    </source>
</evidence>
<feature type="compositionally biased region" description="Polar residues" evidence="6">
    <location>
        <begin position="318"/>
        <end position="337"/>
    </location>
</feature>
<dbReference type="Gene3D" id="1.10.10.60">
    <property type="entry name" value="Homeodomain-like"/>
    <property type="match status" value="1"/>
</dbReference>
<evidence type="ECO:0000313" key="9">
    <source>
        <dbReference type="Proteomes" id="UP000005408"/>
    </source>
</evidence>
<dbReference type="OrthoDB" id="435460at2759"/>
<keyword evidence="5" id="KW-0804">Transcription</keyword>
<feature type="domain" description="BRCT" evidence="7">
    <location>
        <begin position="28"/>
        <end position="88"/>
    </location>
</feature>
<keyword evidence="4 5" id="KW-0539">Nucleus</keyword>
<proteinExistence type="inferred from homology"/>
<feature type="compositionally biased region" description="Polar residues" evidence="6">
    <location>
        <begin position="471"/>
        <end position="491"/>
    </location>
</feature>
<dbReference type="EnsemblMetazoa" id="G14433.2">
    <property type="protein sequence ID" value="G14433.2:cds"/>
    <property type="gene ID" value="G14433"/>
</dbReference>
<name>A0A8W8IIB9_MAGGI</name>
<dbReference type="GO" id="GO:0042162">
    <property type="term" value="F:telomeric DNA binding"/>
    <property type="evidence" value="ECO:0007669"/>
    <property type="project" value="TreeGrafter"/>
</dbReference>
<dbReference type="OMA" id="MRFFIRP"/>
<keyword evidence="9" id="KW-1185">Reference proteome</keyword>
<feature type="compositionally biased region" description="Polar residues" evidence="6">
    <location>
        <begin position="231"/>
        <end position="251"/>
    </location>
</feature>
<dbReference type="AlphaFoldDB" id="A0A8W8IIB9"/>
<evidence type="ECO:0000259" key="7">
    <source>
        <dbReference type="PROSITE" id="PS50172"/>
    </source>
</evidence>
<feature type="compositionally biased region" description="Basic and acidic residues" evidence="6">
    <location>
        <begin position="391"/>
        <end position="405"/>
    </location>
</feature>
<evidence type="ECO:0000256" key="6">
    <source>
        <dbReference type="SAM" id="MobiDB-lite"/>
    </source>
</evidence>
<dbReference type="PANTHER" id="PTHR16466:SF6">
    <property type="entry name" value="TELOMERIC REPEAT-BINDING FACTOR 2-INTERACTING PROTEIN 1"/>
    <property type="match status" value="1"/>
</dbReference>
<keyword evidence="2 5" id="KW-0158">Chromosome</keyword>
<evidence type="ECO:0000313" key="8">
    <source>
        <dbReference type="EnsemblMetazoa" id="G14433.3:cds"/>
    </source>
</evidence>
<dbReference type="InterPro" id="IPR039595">
    <property type="entry name" value="TE2IP/Rap1"/>
</dbReference>
<evidence type="ECO:0000256" key="4">
    <source>
        <dbReference type="ARBA" id="ARBA00023242"/>
    </source>
</evidence>